<reference evidence="1 2" key="1">
    <citation type="submission" date="2021-06" db="EMBL/GenBank/DDBJ databases">
        <title>Caerostris extrusa draft genome.</title>
        <authorList>
            <person name="Kono N."/>
            <person name="Arakawa K."/>
        </authorList>
    </citation>
    <scope>NUCLEOTIDE SEQUENCE [LARGE SCALE GENOMIC DNA]</scope>
</reference>
<accession>A0AAV4NXL4</accession>
<evidence type="ECO:0000313" key="1">
    <source>
        <dbReference type="EMBL" id="GIX89544.1"/>
    </source>
</evidence>
<protein>
    <submittedName>
        <fullName evidence="1">Uncharacterized protein</fullName>
    </submittedName>
</protein>
<sequence>MRKKVFQPPLIINVCSHLPQNPPGVYRISDFFKPSSMDRHDIEKIIQFSKDRPSTSNHFAKARKRRRMRLIKTDRRQKGMAVVFLMIAANKTRSPQSGVVREKFCPGFRRDDGRVRGGFYIGSSSHFASNFVE</sequence>
<evidence type="ECO:0000313" key="2">
    <source>
        <dbReference type="Proteomes" id="UP001054945"/>
    </source>
</evidence>
<gene>
    <name evidence="1" type="ORF">CEXT_547991</name>
</gene>
<proteinExistence type="predicted"/>
<dbReference type="AlphaFoldDB" id="A0AAV4NXL4"/>
<dbReference type="Proteomes" id="UP001054945">
    <property type="component" value="Unassembled WGS sequence"/>
</dbReference>
<organism evidence="1 2">
    <name type="scientific">Caerostris extrusa</name>
    <name type="common">Bark spider</name>
    <name type="synonym">Caerostris bankana</name>
    <dbReference type="NCBI Taxonomy" id="172846"/>
    <lineage>
        <taxon>Eukaryota</taxon>
        <taxon>Metazoa</taxon>
        <taxon>Ecdysozoa</taxon>
        <taxon>Arthropoda</taxon>
        <taxon>Chelicerata</taxon>
        <taxon>Arachnida</taxon>
        <taxon>Araneae</taxon>
        <taxon>Araneomorphae</taxon>
        <taxon>Entelegynae</taxon>
        <taxon>Araneoidea</taxon>
        <taxon>Araneidae</taxon>
        <taxon>Caerostris</taxon>
    </lineage>
</organism>
<keyword evidence="2" id="KW-1185">Reference proteome</keyword>
<dbReference type="EMBL" id="BPLR01003873">
    <property type="protein sequence ID" value="GIX89544.1"/>
    <property type="molecule type" value="Genomic_DNA"/>
</dbReference>
<name>A0AAV4NXL4_CAEEX</name>
<comment type="caution">
    <text evidence="1">The sequence shown here is derived from an EMBL/GenBank/DDBJ whole genome shotgun (WGS) entry which is preliminary data.</text>
</comment>